<dbReference type="GO" id="GO:0102559">
    <property type="term" value="F:peptide chain release factor N(5)-glutamine methyltransferase activity"/>
    <property type="evidence" value="ECO:0007669"/>
    <property type="project" value="UniProtKB-EC"/>
</dbReference>
<feature type="binding site" evidence="4">
    <location>
        <begin position="189"/>
        <end position="192"/>
    </location>
    <ligand>
        <name>substrate</name>
    </ligand>
</feature>
<protein>
    <recommendedName>
        <fullName evidence="4">Release factor glutamine methyltransferase</fullName>
        <shortName evidence="4">RF MTase</shortName>
        <ecNumber evidence="4">2.1.1.297</ecNumber>
    </recommendedName>
    <alternativeName>
        <fullName evidence="4">N5-glutamine methyltransferase PrmC</fullName>
    </alternativeName>
    <alternativeName>
        <fullName evidence="4">Protein-(glutamine-N5) MTase PrmC</fullName>
    </alternativeName>
    <alternativeName>
        <fullName evidence="4">Protein-glutamine N-methyltransferase PrmC</fullName>
    </alternativeName>
</protein>
<dbReference type="NCBIfam" id="TIGR00536">
    <property type="entry name" value="hemK_fam"/>
    <property type="match status" value="1"/>
</dbReference>
<dbReference type="GO" id="GO:0032259">
    <property type="term" value="P:methylation"/>
    <property type="evidence" value="ECO:0007669"/>
    <property type="project" value="UniProtKB-KW"/>
</dbReference>
<evidence type="ECO:0000256" key="1">
    <source>
        <dbReference type="ARBA" id="ARBA00022603"/>
    </source>
</evidence>
<evidence type="ECO:0000259" key="5">
    <source>
        <dbReference type="Pfam" id="PF13847"/>
    </source>
</evidence>
<dbReference type="InterPro" id="IPR050320">
    <property type="entry name" value="N5-glutamine_MTase"/>
</dbReference>
<sequence>MIFRKETFADALARGRRRLKDSPTPELDARILLSLASGHDHASLIANDREEVPEEVLERYAALLTRRRAGEPIAYITGRQEFWSRDFSVGPGVLIPRPETEMLIEASEKLHVETILDLGTGSGCLLITALLEHPQATGIGIDVSGEALQIAERNRQVLRVADRSELQKMRFADTPMMLRGQLFDLILANPPYIPEGADLPVSVKGFEPASALTSGQDGLEAHREVANAIAHLLAPSGSAFIEIGHDQGETAEAIYRDALFGKDVRTHLDAAGHPRMVAVRPKGAL</sequence>
<feature type="binding site" evidence="4">
    <location>
        <position position="189"/>
    </location>
    <ligand>
        <name>S-adenosyl-L-methionine</name>
        <dbReference type="ChEBI" id="CHEBI:59789"/>
    </ligand>
</feature>
<dbReference type="InterPro" id="IPR025714">
    <property type="entry name" value="Methyltranfer_dom"/>
</dbReference>
<dbReference type="InterPro" id="IPR004556">
    <property type="entry name" value="HemK-like"/>
</dbReference>
<comment type="function">
    <text evidence="4">Methylates the class 1 translation termination release factors RF1/PrfA and RF2/PrfB on the glutamine residue of the universally conserved GGQ motif.</text>
</comment>
<dbReference type="PROSITE" id="PS00092">
    <property type="entry name" value="N6_MTASE"/>
    <property type="match status" value="1"/>
</dbReference>
<evidence type="ECO:0000259" key="6">
    <source>
        <dbReference type="Pfam" id="PF17827"/>
    </source>
</evidence>
<dbReference type="Gene3D" id="3.40.50.150">
    <property type="entry name" value="Vaccinia Virus protein VP39"/>
    <property type="match status" value="1"/>
</dbReference>
<keyword evidence="3 4" id="KW-0949">S-adenosyl-L-methionine</keyword>
<feature type="binding site" evidence="4">
    <location>
        <position position="142"/>
    </location>
    <ligand>
        <name>S-adenosyl-L-methionine</name>
        <dbReference type="ChEBI" id="CHEBI:59789"/>
    </ligand>
</feature>
<dbReference type="CDD" id="cd02440">
    <property type="entry name" value="AdoMet_MTases"/>
    <property type="match status" value="1"/>
</dbReference>
<dbReference type="Pfam" id="PF17827">
    <property type="entry name" value="PrmC_N"/>
    <property type="match status" value="1"/>
</dbReference>
<evidence type="ECO:0000256" key="2">
    <source>
        <dbReference type="ARBA" id="ARBA00022679"/>
    </source>
</evidence>
<dbReference type="GO" id="GO:0003676">
    <property type="term" value="F:nucleic acid binding"/>
    <property type="evidence" value="ECO:0007669"/>
    <property type="project" value="InterPro"/>
</dbReference>
<dbReference type="PANTHER" id="PTHR18895:SF74">
    <property type="entry name" value="MTRF1L RELEASE FACTOR GLUTAMINE METHYLTRANSFERASE"/>
    <property type="match status" value="1"/>
</dbReference>
<dbReference type="Proteomes" id="UP000536835">
    <property type="component" value="Unassembled WGS sequence"/>
</dbReference>
<dbReference type="InterPro" id="IPR029063">
    <property type="entry name" value="SAM-dependent_MTases_sf"/>
</dbReference>
<dbReference type="PANTHER" id="PTHR18895">
    <property type="entry name" value="HEMK METHYLTRANSFERASE"/>
    <property type="match status" value="1"/>
</dbReference>
<dbReference type="InterPro" id="IPR002052">
    <property type="entry name" value="DNA_methylase_N6_adenine_CS"/>
</dbReference>
<comment type="caution">
    <text evidence="7">The sequence shown here is derived from an EMBL/GenBank/DDBJ whole genome shotgun (WGS) entry which is preliminary data.</text>
</comment>
<evidence type="ECO:0000313" key="7">
    <source>
        <dbReference type="EMBL" id="NNU15001.1"/>
    </source>
</evidence>
<reference evidence="7 8" key="1">
    <citation type="submission" date="2020-05" db="EMBL/GenBank/DDBJ databases">
        <title>Parvularcula mediterraneae sp. nov., isolated from polypropylene straw from shallow seawater of the seashore of Laganas in Zakynthos island, Greece.</title>
        <authorList>
            <person name="Szabo I."/>
            <person name="Al-Omari J."/>
            <person name="Rado J."/>
            <person name="Szerdahelyi G.S."/>
        </authorList>
    </citation>
    <scope>NUCLEOTIDE SEQUENCE [LARGE SCALE GENOMIC DNA]</scope>
    <source>
        <strain evidence="7 8">ZS-1/3</strain>
    </source>
</reference>
<organism evidence="7 8">
    <name type="scientific">Parvularcula mediterranea</name>
    <dbReference type="NCBI Taxonomy" id="2732508"/>
    <lineage>
        <taxon>Bacteria</taxon>
        <taxon>Pseudomonadati</taxon>
        <taxon>Pseudomonadota</taxon>
        <taxon>Alphaproteobacteria</taxon>
        <taxon>Parvularculales</taxon>
        <taxon>Parvularculaceae</taxon>
        <taxon>Parvularcula</taxon>
    </lineage>
</organism>
<gene>
    <name evidence="4 7" type="primary">prmC</name>
    <name evidence="7" type="ORF">HK107_01515</name>
</gene>
<feature type="domain" description="Methyltransferase" evidence="5">
    <location>
        <begin position="114"/>
        <end position="189"/>
    </location>
</feature>
<dbReference type="SUPFAM" id="SSF53335">
    <property type="entry name" value="S-adenosyl-L-methionine-dependent methyltransferases"/>
    <property type="match status" value="1"/>
</dbReference>
<proteinExistence type="inferred from homology"/>
<evidence type="ECO:0000313" key="8">
    <source>
        <dbReference type="Proteomes" id="UP000536835"/>
    </source>
</evidence>
<name>A0A7Y3RJ58_9PROT</name>
<dbReference type="InterPro" id="IPR019874">
    <property type="entry name" value="RF_methyltr_PrmC"/>
</dbReference>
<dbReference type="EMBL" id="JABFCX010000002">
    <property type="protein sequence ID" value="NNU15001.1"/>
    <property type="molecule type" value="Genomic_DNA"/>
</dbReference>
<dbReference type="InterPro" id="IPR040758">
    <property type="entry name" value="PrmC_N"/>
</dbReference>
<accession>A0A7Y3RJ58</accession>
<feature type="domain" description="Release factor glutamine methyltransferase N-terminal" evidence="6">
    <location>
        <begin position="10"/>
        <end position="78"/>
    </location>
</feature>
<dbReference type="Gene3D" id="1.10.8.10">
    <property type="entry name" value="DNA helicase RuvA subunit, C-terminal domain"/>
    <property type="match status" value="1"/>
</dbReference>
<dbReference type="RefSeq" id="WP_173196118.1">
    <property type="nucleotide sequence ID" value="NZ_JABFCX010000002.1"/>
</dbReference>
<dbReference type="EC" id="2.1.1.297" evidence="4"/>
<comment type="catalytic activity">
    <reaction evidence="4">
        <text>L-glutaminyl-[peptide chain release factor] + S-adenosyl-L-methionine = N(5)-methyl-L-glutaminyl-[peptide chain release factor] + S-adenosyl-L-homocysteine + H(+)</text>
        <dbReference type="Rhea" id="RHEA:42896"/>
        <dbReference type="Rhea" id="RHEA-COMP:10271"/>
        <dbReference type="Rhea" id="RHEA-COMP:10272"/>
        <dbReference type="ChEBI" id="CHEBI:15378"/>
        <dbReference type="ChEBI" id="CHEBI:30011"/>
        <dbReference type="ChEBI" id="CHEBI:57856"/>
        <dbReference type="ChEBI" id="CHEBI:59789"/>
        <dbReference type="ChEBI" id="CHEBI:61891"/>
        <dbReference type="EC" id="2.1.1.297"/>
    </reaction>
</comment>
<dbReference type="HAMAP" id="MF_02126">
    <property type="entry name" value="RF_methyltr_PrmC"/>
    <property type="match status" value="1"/>
</dbReference>
<dbReference type="AlphaFoldDB" id="A0A7Y3RJ58"/>
<keyword evidence="1 4" id="KW-0489">Methyltransferase</keyword>
<keyword evidence="2 4" id="KW-0808">Transferase</keyword>
<evidence type="ECO:0000256" key="3">
    <source>
        <dbReference type="ARBA" id="ARBA00022691"/>
    </source>
</evidence>
<keyword evidence="8" id="KW-1185">Reference proteome</keyword>
<dbReference type="Pfam" id="PF13847">
    <property type="entry name" value="Methyltransf_31"/>
    <property type="match status" value="1"/>
</dbReference>
<comment type="similarity">
    <text evidence="4">Belongs to the protein N5-glutamine methyltransferase family. PrmC subfamily.</text>
</comment>
<evidence type="ECO:0000256" key="4">
    <source>
        <dbReference type="HAMAP-Rule" id="MF_02126"/>
    </source>
</evidence>
<feature type="binding site" evidence="4">
    <location>
        <begin position="119"/>
        <end position="123"/>
    </location>
    <ligand>
        <name>S-adenosyl-L-methionine</name>
        <dbReference type="ChEBI" id="CHEBI:59789"/>
    </ligand>
</feature>
<dbReference type="NCBIfam" id="TIGR03534">
    <property type="entry name" value="RF_mod_PrmC"/>
    <property type="match status" value="1"/>
</dbReference>
<feature type="binding site" evidence="4">
    <location>
        <position position="171"/>
    </location>
    <ligand>
        <name>S-adenosyl-L-methionine</name>
        <dbReference type="ChEBI" id="CHEBI:59789"/>
    </ligand>
</feature>